<keyword evidence="5" id="KW-0863">Zinc-finger</keyword>
<evidence type="ECO:0000256" key="6">
    <source>
        <dbReference type="ARBA" id="ARBA00022801"/>
    </source>
</evidence>
<dbReference type="GO" id="GO:0033557">
    <property type="term" value="C:Slx1-Slx4 complex"/>
    <property type="evidence" value="ECO:0007669"/>
    <property type="project" value="InterPro"/>
</dbReference>
<dbReference type="GO" id="GO:0000724">
    <property type="term" value="P:double-strand break repair via homologous recombination"/>
    <property type="evidence" value="ECO:0007669"/>
    <property type="project" value="TreeGrafter"/>
</dbReference>
<comment type="caution">
    <text evidence="12">The sequence shown here is derived from an EMBL/GenBank/DDBJ whole genome shotgun (WGS) entry which is preliminary data.</text>
</comment>
<keyword evidence="13" id="KW-1185">Reference proteome</keyword>
<reference evidence="12 13" key="1">
    <citation type="submission" date="2015-05" db="EMBL/GenBank/DDBJ databases">
        <title>Evolution of Trichinella species and genotypes.</title>
        <authorList>
            <person name="Korhonen P.K."/>
            <person name="Edoardo P."/>
            <person name="Giuseppe L.R."/>
            <person name="Gasser R.B."/>
        </authorList>
    </citation>
    <scope>NUCLEOTIDE SEQUENCE [LARGE SCALE GENOMIC DNA]</scope>
    <source>
        <strain evidence="12">ISS10</strain>
    </source>
</reference>
<dbReference type="InterPro" id="IPR050381">
    <property type="entry name" value="SLX1_endonuclease"/>
</dbReference>
<dbReference type="GO" id="GO:0017108">
    <property type="term" value="F:5'-flap endonuclease activity"/>
    <property type="evidence" value="ECO:0007669"/>
    <property type="project" value="InterPro"/>
</dbReference>
<dbReference type="HAMAP" id="MF_03100">
    <property type="entry name" value="Endonuc_su_Slx1"/>
    <property type="match status" value="1"/>
</dbReference>
<evidence type="ECO:0000313" key="12">
    <source>
        <dbReference type="EMBL" id="KRZ49092.1"/>
    </source>
</evidence>
<keyword evidence="9" id="KW-0234">DNA repair</keyword>
<dbReference type="AlphaFoldDB" id="A0A0V1KP60"/>
<keyword evidence="4" id="KW-0227">DNA damage</keyword>
<dbReference type="PROSITE" id="PS50164">
    <property type="entry name" value="GIY_YIG"/>
    <property type="match status" value="1"/>
</dbReference>
<dbReference type="InterPro" id="IPR048749">
    <property type="entry name" value="SLX1_C"/>
</dbReference>
<dbReference type="InterPro" id="IPR035901">
    <property type="entry name" value="GIY-YIG_endonuc_sf"/>
</dbReference>
<dbReference type="PANTHER" id="PTHR20208:SF10">
    <property type="entry name" value="STRUCTURE-SPECIFIC ENDONUCLEASE SUBUNIT SLX1"/>
    <property type="match status" value="1"/>
</dbReference>
<keyword evidence="6" id="KW-0378">Hydrolase</keyword>
<dbReference type="EMBL" id="JYDW01000337">
    <property type="protein sequence ID" value="KRZ49092.1"/>
    <property type="molecule type" value="Genomic_DNA"/>
</dbReference>
<dbReference type="GO" id="GO:0008821">
    <property type="term" value="F:crossover junction DNA endonuclease activity"/>
    <property type="evidence" value="ECO:0007669"/>
    <property type="project" value="TreeGrafter"/>
</dbReference>
<dbReference type="Pfam" id="PF01541">
    <property type="entry name" value="GIY-YIG"/>
    <property type="match status" value="1"/>
</dbReference>
<organism evidence="12 13">
    <name type="scientific">Trichinella nativa</name>
    <dbReference type="NCBI Taxonomy" id="6335"/>
    <lineage>
        <taxon>Eukaryota</taxon>
        <taxon>Metazoa</taxon>
        <taxon>Ecdysozoa</taxon>
        <taxon>Nematoda</taxon>
        <taxon>Enoplea</taxon>
        <taxon>Dorylaimia</taxon>
        <taxon>Trichinellida</taxon>
        <taxon>Trichinellidae</taxon>
        <taxon>Trichinella</taxon>
    </lineage>
</organism>
<evidence type="ECO:0000256" key="5">
    <source>
        <dbReference type="ARBA" id="ARBA00022771"/>
    </source>
</evidence>
<keyword evidence="2" id="KW-0479">Metal-binding</keyword>
<sequence length="464" mass="53197">SCIILHTVASVSSSSFSAGKISLARSVFAALEFQKFEYTVGFLKMNIGFYGCYLLVSESEKPLYQGKCYVGFTVNPERRIKQHNRGSRYGGAWRTSNRGPWEMVLVVHGFPNEICALRFEWAWQHPNRSRRLRVLNLRKRQKESALDYHIKILSQMLNVGPWNRLPLTVRWLCEKYETMLKNTIVTPPHIEVISGPLNIGDRSEVENCDFTLSDACKLCYNSVMQGSLLTCVDQRCRANFHIICLANEFRKSEAQFVIPVIGVCPNSGLTSLIQGYFPNTRVHGCYFHFSKAVHRKVGELELNRNRRKNIRMLLATVFLPVPQVDTGVSLLEAGSTGPLAALFQYFWQEWMSDERPPHWNVRDVSLRTNSHLEGLHNRLNRKADKSHNGFYELLELLIAEQGVMDTLIQQVLSGNVTVGDLRRVNKVYAQKQRQVAQYTGEYTNGRRTLEQFLEALMYITPEPI</sequence>
<evidence type="ECO:0000256" key="10">
    <source>
        <dbReference type="ARBA" id="ARBA00023242"/>
    </source>
</evidence>
<evidence type="ECO:0000256" key="9">
    <source>
        <dbReference type="ARBA" id="ARBA00023204"/>
    </source>
</evidence>
<dbReference type="PANTHER" id="PTHR20208">
    <property type="entry name" value="STRUCTURE-SPECIFIC ENDONUCLEASE SUBUNIT SLX1"/>
    <property type="match status" value="1"/>
</dbReference>
<evidence type="ECO:0000256" key="3">
    <source>
        <dbReference type="ARBA" id="ARBA00022759"/>
    </source>
</evidence>
<keyword evidence="10" id="KW-0539">Nucleus</keyword>
<feature type="non-terminal residue" evidence="12">
    <location>
        <position position="464"/>
    </location>
</feature>
<keyword evidence="7" id="KW-0862">Zinc</keyword>
<dbReference type="Gene3D" id="3.40.1440.10">
    <property type="entry name" value="GIY-YIG endonuclease"/>
    <property type="match status" value="1"/>
</dbReference>
<dbReference type="CDD" id="cd10455">
    <property type="entry name" value="GIY-YIG_SLX1"/>
    <property type="match status" value="1"/>
</dbReference>
<dbReference type="GO" id="GO:0008270">
    <property type="term" value="F:zinc ion binding"/>
    <property type="evidence" value="ECO:0007669"/>
    <property type="project" value="UniProtKB-KW"/>
</dbReference>
<evidence type="ECO:0000256" key="8">
    <source>
        <dbReference type="ARBA" id="ARBA00023172"/>
    </source>
</evidence>
<dbReference type="Gene3D" id="3.30.40.10">
    <property type="entry name" value="Zinc/RING finger domain, C3HC4 (zinc finger)"/>
    <property type="match status" value="1"/>
</dbReference>
<evidence type="ECO:0000256" key="1">
    <source>
        <dbReference type="ARBA" id="ARBA00022722"/>
    </source>
</evidence>
<keyword evidence="3 12" id="KW-0255">Endonuclease</keyword>
<dbReference type="InterPro" id="IPR027520">
    <property type="entry name" value="Slx1"/>
</dbReference>
<evidence type="ECO:0000259" key="11">
    <source>
        <dbReference type="PROSITE" id="PS50164"/>
    </source>
</evidence>
<evidence type="ECO:0000256" key="7">
    <source>
        <dbReference type="ARBA" id="ARBA00022833"/>
    </source>
</evidence>
<protein>
    <submittedName>
        <fullName evidence="12">Structure-specific endonuclease subunit SLX1-like protein</fullName>
    </submittedName>
</protein>
<gene>
    <name evidence="12" type="primary">slx1</name>
    <name evidence="12" type="ORF">T02_1466</name>
</gene>
<dbReference type="Pfam" id="PF21202">
    <property type="entry name" value="SLX1_C"/>
    <property type="match status" value="1"/>
</dbReference>
<dbReference type="InterPro" id="IPR013083">
    <property type="entry name" value="Znf_RING/FYVE/PHD"/>
</dbReference>
<dbReference type="STRING" id="6335.A0A0V1KP60"/>
<feature type="domain" description="GIY-YIG" evidence="11">
    <location>
        <begin position="48"/>
        <end position="133"/>
    </location>
</feature>
<dbReference type="OrthoDB" id="24645at2759"/>
<evidence type="ECO:0000256" key="4">
    <source>
        <dbReference type="ARBA" id="ARBA00022763"/>
    </source>
</evidence>
<name>A0A0V1KP60_9BILA</name>
<dbReference type="InterPro" id="IPR000305">
    <property type="entry name" value="GIY-YIG_endonuc"/>
</dbReference>
<accession>A0A0V1KP60</accession>
<dbReference type="SUPFAM" id="SSF82771">
    <property type="entry name" value="GIY-YIG endonuclease"/>
    <property type="match status" value="1"/>
</dbReference>
<keyword evidence="8" id="KW-0233">DNA recombination</keyword>
<dbReference type="FunFam" id="3.40.1440.10:FF:000008">
    <property type="entry name" value="Structure-specific endonuclease subunit SLX1 homolog"/>
    <property type="match status" value="1"/>
</dbReference>
<evidence type="ECO:0000256" key="2">
    <source>
        <dbReference type="ARBA" id="ARBA00022723"/>
    </source>
</evidence>
<dbReference type="Proteomes" id="UP000054721">
    <property type="component" value="Unassembled WGS sequence"/>
</dbReference>
<keyword evidence="1" id="KW-0540">Nuclease</keyword>
<proteinExistence type="inferred from homology"/>
<evidence type="ECO:0000313" key="13">
    <source>
        <dbReference type="Proteomes" id="UP000054721"/>
    </source>
</evidence>